<feature type="non-terminal residue" evidence="1">
    <location>
        <position position="1"/>
    </location>
</feature>
<keyword evidence="2" id="KW-1185">Reference proteome</keyword>
<gene>
    <name evidence="1" type="ORF">SPELUC_LOCUS12002</name>
</gene>
<organism evidence="1 2">
    <name type="scientific">Cetraspora pellucida</name>
    <dbReference type="NCBI Taxonomy" id="1433469"/>
    <lineage>
        <taxon>Eukaryota</taxon>
        <taxon>Fungi</taxon>
        <taxon>Fungi incertae sedis</taxon>
        <taxon>Mucoromycota</taxon>
        <taxon>Glomeromycotina</taxon>
        <taxon>Glomeromycetes</taxon>
        <taxon>Diversisporales</taxon>
        <taxon>Gigasporaceae</taxon>
        <taxon>Cetraspora</taxon>
    </lineage>
</organism>
<evidence type="ECO:0000313" key="1">
    <source>
        <dbReference type="EMBL" id="CAG8714153.1"/>
    </source>
</evidence>
<comment type="caution">
    <text evidence="1">The sequence shown here is derived from an EMBL/GenBank/DDBJ whole genome shotgun (WGS) entry which is preliminary data.</text>
</comment>
<name>A0ACA9PKR1_9GLOM</name>
<accession>A0ACA9PKR1</accession>
<evidence type="ECO:0000313" key="2">
    <source>
        <dbReference type="Proteomes" id="UP000789366"/>
    </source>
</evidence>
<sequence length="70" mass="7805">IYVTIPVRFRTPEFRIFRAGLFSALGASAFFPVLHAIILYGLRLSNDVLSLKWIVITGVMYLIGAVLYGS</sequence>
<proteinExistence type="predicted"/>
<protein>
    <submittedName>
        <fullName evidence="1">7233_t:CDS:1</fullName>
    </submittedName>
</protein>
<reference evidence="1" key="1">
    <citation type="submission" date="2021-06" db="EMBL/GenBank/DDBJ databases">
        <authorList>
            <person name="Kallberg Y."/>
            <person name="Tangrot J."/>
            <person name="Rosling A."/>
        </authorList>
    </citation>
    <scope>NUCLEOTIDE SEQUENCE</scope>
    <source>
        <strain evidence="1">28 12/20/2015</strain>
    </source>
</reference>
<dbReference type="EMBL" id="CAJVPW010026981">
    <property type="protein sequence ID" value="CAG8714153.1"/>
    <property type="molecule type" value="Genomic_DNA"/>
</dbReference>
<feature type="non-terminal residue" evidence="1">
    <location>
        <position position="70"/>
    </location>
</feature>
<dbReference type="Proteomes" id="UP000789366">
    <property type="component" value="Unassembled WGS sequence"/>
</dbReference>